<evidence type="ECO:0000313" key="1">
    <source>
        <dbReference type="EMBL" id="KAI5672561.1"/>
    </source>
</evidence>
<evidence type="ECO:0000313" key="2">
    <source>
        <dbReference type="Proteomes" id="UP001060085"/>
    </source>
</evidence>
<proteinExistence type="predicted"/>
<protein>
    <submittedName>
        <fullName evidence="1">Uncharacterized protein</fullName>
    </submittedName>
</protein>
<reference evidence="2" key="1">
    <citation type="journal article" date="2023" name="Nat. Plants">
        <title>Single-cell RNA sequencing provides a high-resolution roadmap for understanding the multicellular compartmentation of specialized metabolism.</title>
        <authorList>
            <person name="Sun S."/>
            <person name="Shen X."/>
            <person name="Li Y."/>
            <person name="Li Y."/>
            <person name="Wang S."/>
            <person name="Li R."/>
            <person name="Zhang H."/>
            <person name="Shen G."/>
            <person name="Guo B."/>
            <person name="Wei J."/>
            <person name="Xu J."/>
            <person name="St-Pierre B."/>
            <person name="Chen S."/>
            <person name="Sun C."/>
        </authorList>
    </citation>
    <scope>NUCLEOTIDE SEQUENCE [LARGE SCALE GENOMIC DNA]</scope>
</reference>
<dbReference type="EMBL" id="CM044703">
    <property type="protein sequence ID" value="KAI5672561.1"/>
    <property type="molecule type" value="Genomic_DNA"/>
</dbReference>
<keyword evidence="2" id="KW-1185">Reference proteome</keyword>
<dbReference type="Proteomes" id="UP001060085">
    <property type="component" value="Linkage Group LG03"/>
</dbReference>
<organism evidence="1 2">
    <name type="scientific">Catharanthus roseus</name>
    <name type="common">Madagascar periwinkle</name>
    <name type="synonym">Vinca rosea</name>
    <dbReference type="NCBI Taxonomy" id="4058"/>
    <lineage>
        <taxon>Eukaryota</taxon>
        <taxon>Viridiplantae</taxon>
        <taxon>Streptophyta</taxon>
        <taxon>Embryophyta</taxon>
        <taxon>Tracheophyta</taxon>
        <taxon>Spermatophyta</taxon>
        <taxon>Magnoliopsida</taxon>
        <taxon>eudicotyledons</taxon>
        <taxon>Gunneridae</taxon>
        <taxon>Pentapetalae</taxon>
        <taxon>asterids</taxon>
        <taxon>lamiids</taxon>
        <taxon>Gentianales</taxon>
        <taxon>Apocynaceae</taxon>
        <taxon>Rauvolfioideae</taxon>
        <taxon>Vinceae</taxon>
        <taxon>Catharanthinae</taxon>
        <taxon>Catharanthus</taxon>
    </lineage>
</organism>
<name>A0ACC0BIT5_CATRO</name>
<accession>A0ACC0BIT5</accession>
<gene>
    <name evidence="1" type="ORF">M9H77_12925</name>
</gene>
<sequence>MWEYKGVHQHIRSQYPSFQQQEKTMDREFTGVTGGADDVAALDDSREKYLVLAKEKNPKKLWRENRKAWRQSQLQLIRTFPIPVASLESPLKFRCFSSSTKRLPKVSSEHDYLFFRNSTVESLQLFKAPYWNKLLNLESPQVFNFVK</sequence>
<comment type="caution">
    <text evidence="1">The sequence shown here is derived from an EMBL/GenBank/DDBJ whole genome shotgun (WGS) entry which is preliminary data.</text>
</comment>